<gene>
    <name evidence="1" type="ORF">METZ01_LOCUS439747</name>
</gene>
<sequence>MSTAMMGSKLATIAALMAPIMG</sequence>
<dbReference type="AlphaFoldDB" id="A0A382YUK5"/>
<evidence type="ECO:0000313" key="1">
    <source>
        <dbReference type="EMBL" id="SVD86893.1"/>
    </source>
</evidence>
<organism evidence="1">
    <name type="scientific">marine metagenome</name>
    <dbReference type="NCBI Taxonomy" id="408172"/>
    <lineage>
        <taxon>unclassified sequences</taxon>
        <taxon>metagenomes</taxon>
        <taxon>ecological metagenomes</taxon>
    </lineage>
</organism>
<feature type="non-terminal residue" evidence="1">
    <location>
        <position position="22"/>
    </location>
</feature>
<reference evidence="1" key="1">
    <citation type="submission" date="2018-05" db="EMBL/GenBank/DDBJ databases">
        <authorList>
            <person name="Lanie J.A."/>
            <person name="Ng W.-L."/>
            <person name="Kazmierczak K.M."/>
            <person name="Andrzejewski T.M."/>
            <person name="Davidsen T.M."/>
            <person name="Wayne K.J."/>
            <person name="Tettelin H."/>
            <person name="Glass J.I."/>
            <person name="Rusch D."/>
            <person name="Podicherti R."/>
            <person name="Tsui H.-C.T."/>
            <person name="Winkler M.E."/>
        </authorList>
    </citation>
    <scope>NUCLEOTIDE SEQUENCE</scope>
</reference>
<name>A0A382YUK5_9ZZZZ</name>
<accession>A0A382YUK5</accession>
<dbReference type="EMBL" id="UINC01178631">
    <property type="protein sequence ID" value="SVD86893.1"/>
    <property type="molecule type" value="Genomic_DNA"/>
</dbReference>
<protein>
    <submittedName>
        <fullName evidence="1">Uncharacterized protein</fullName>
    </submittedName>
</protein>
<proteinExistence type="predicted"/>